<dbReference type="InterPro" id="IPR011453">
    <property type="entry name" value="DUF1559"/>
</dbReference>
<evidence type="ECO:0000259" key="1">
    <source>
        <dbReference type="Pfam" id="PF07596"/>
    </source>
</evidence>
<reference evidence="2 3" key="1">
    <citation type="submission" date="2019-03" db="EMBL/GenBank/DDBJ databases">
        <title>Deep-cultivation of Planctomycetes and their phenomic and genomic characterization uncovers novel biology.</title>
        <authorList>
            <person name="Wiegand S."/>
            <person name="Jogler M."/>
            <person name="Boedeker C."/>
            <person name="Pinto D."/>
            <person name="Vollmers J."/>
            <person name="Rivas-Marin E."/>
            <person name="Kohn T."/>
            <person name="Peeters S.H."/>
            <person name="Heuer A."/>
            <person name="Rast P."/>
            <person name="Oberbeckmann S."/>
            <person name="Bunk B."/>
            <person name="Jeske O."/>
            <person name="Meyerdierks A."/>
            <person name="Storesund J.E."/>
            <person name="Kallscheuer N."/>
            <person name="Luecker S."/>
            <person name="Lage O.M."/>
            <person name="Pohl T."/>
            <person name="Merkel B.J."/>
            <person name="Hornburger P."/>
            <person name="Mueller R.-W."/>
            <person name="Bruemmer F."/>
            <person name="Labrenz M."/>
            <person name="Spormann A.M."/>
            <person name="Op den Camp H."/>
            <person name="Overmann J."/>
            <person name="Amann R."/>
            <person name="Jetten M.S.M."/>
            <person name="Mascher T."/>
            <person name="Medema M.H."/>
            <person name="Devos D.P."/>
            <person name="Kaster A.-K."/>
            <person name="Ovreas L."/>
            <person name="Rohde M."/>
            <person name="Galperin M.Y."/>
            <person name="Jogler C."/>
        </authorList>
    </citation>
    <scope>NUCLEOTIDE SEQUENCE [LARGE SCALE GENOMIC DNA]</scope>
    <source>
        <strain evidence="2 3">Enr17</strain>
    </source>
</reference>
<organism evidence="2 3">
    <name type="scientific">Gimesia fumaroli</name>
    <dbReference type="NCBI Taxonomy" id="2527976"/>
    <lineage>
        <taxon>Bacteria</taxon>
        <taxon>Pseudomonadati</taxon>
        <taxon>Planctomycetota</taxon>
        <taxon>Planctomycetia</taxon>
        <taxon>Planctomycetales</taxon>
        <taxon>Planctomycetaceae</taxon>
        <taxon>Gimesia</taxon>
    </lineage>
</organism>
<gene>
    <name evidence="2" type="ORF">Enr17x_09140</name>
</gene>
<protein>
    <recommendedName>
        <fullName evidence="1">DUF1559 domain-containing protein</fullName>
    </recommendedName>
</protein>
<proteinExistence type="predicted"/>
<dbReference type="RefSeq" id="WP_145306228.1">
    <property type="nucleotide sequence ID" value="NZ_CP037452.1"/>
</dbReference>
<dbReference type="PANTHER" id="PTHR30093:SF2">
    <property type="entry name" value="TYPE II SECRETION SYSTEM PROTEIN H"/>
    <property type="match status" value="1"/>
</dbReference>
<evidence type="ECO:0000313" key="3">
    <source>
        <dbReference type="Proteomes" id="UP000318313"/>
    </source>
</evidence>
<name>A0A518I754_9PLAN</name>
<dbReference type="PANTHER" id="PTHR30093">
    <property type="entry name" value="GENERAL SECRETION PATHWAY PROTEIN G"/>
    <property type="match status" value="1"/>
</dbReference>
<keyword evidence="3" id="KW-1185">Reference proteome</keyword>
<dbReference type="EMBL" id="CP037452">
    <property type="protein sequence ID" value="QDV48899.1"/>
    <property type="molecule type" value="Genomic_DNA"/>
</dbReference>
<feature type="domain" description="DUF1559" evidence="1">
    <location>
        <begin position="31"/>
        <end position="118"/>
    </location>
</feature>
<dbReference type="Proteomes" id="UP000318313">
    <property type="component" value="Chromosome"/>
</dbReference>
<sequence length="346" mass="37884">MSGQRWITIGLLLGLALLGFALLSPAVFRSREAARQTQSKDNLKQIGLAVLNYHETEGSLPPGGIIREDDTAMQGWMTMILPYVDDTPYFSWLDLNESWQSPRNTFVFGTALPVFLIPGVNARLTASGFGLTCYQGNPNLLYRNSGVTFSQMKNGTAHTWLAGEVTGNFQPWAYPFNWRPLGTKLCAGPASYGYPEWNGGHLLFADGSVSFFSQETSPEILKRFAAAPPIATAEQIATPDQVFQTGPFQLESIKLESDTESKHNYFGRALKNSEAKLLLIQVFYVEKGASTQKTGGPSPQLLLSVDSSTDIAQALKETSMAEDATSEQLAANVKTLQTLQQKMVPN</sequence>
<dbReference type="AlphaFoldDB" id="A0A518I754"/>
<dbReference type="Pfam" id="PF07596">
    <property type="entry name" value="SBP_bac_10"/>
    <property type="match status" value="1"/>
</dbReference>
<accession>A0A518I754</accession>
<dbReference type="KEGG" id="gfm:Enr17x_09140"/>
<evidence type="ECO:0000313" key="2">
    <source>
        <dbReference type="EMBL" id="QDV48899.1"/>
    </source>
</evidence>
<dbReference type="OrthoDB" id="258182at2"/>